<dbReference type="Proteomes" id="UP001218188">
    <property type="component" value="Unassembled WGS sequence"/>
</dbReference>
<dbReference type="AlphaFoldDB" id="A0AAD6T9I9"/>
<accession>A0AAD6T9I9</accession>
<gene>
    <name evidence="1" type="ORF">C8F04DRAFT_946517</name>
</gene>
<reference evidence="1" key="1">
    <citation type="submission" date="2023-03" db="EMBL/GenBank/DDBJ databases">
        <title>Massive genome expansion in bonnet fungi (Mycena s.s.) driven by repeated elements and novel gene families across ecological guilds.</title>
        <authorList>
            <consortium name="Lawrence Berkeley National Laboratory"/>
            <person name="Harder C.B."/>
            <person name="Miyauchi S."/>
            <person name="Viragh M."/>
            <person name="Kuo A."/>
            <person name="Thoen E."/>
            <person name="Andreopoulos B."/>
            <person name="Lu D."/>
            <person name="Skrede I."/>
            <person name="Drula E."/>
            <person name="Henrissat B."/>
            <person name="Morin E."/>
            <person name="Kohler A."/>
            <person name="Barry K."/>
            <person name="LaButti K."/>
            <person name="Morin E."/>
            <person name="Salamov A."/>
            <person name="Lipzen A."/>
            <person name="Mereny Z."/>
            <person name="Hegedus B."/>
            <person name="Baldrian P."/>
            <person name="Stursova M."/>
            <person name="Weitz H."/>
            <person name="Taylor A."/>
            <person name="Grigoriev I.V."/>
            <person name="Nagy L.G."/>
            <person name="Martin F."/>
            <person name="Kauserud H."/>
        </authorList>
    </citation>
    <scope>NUCLEOTIDE SEQUENCE</scope>
    <source>
        <strain evidence="1">CBHHK200</strain>
    </source>
</reference>
<evidence type="ECO:0000313" key="2">
    <source>
        <dbReference type="Proteomes" id="UP001218188"/>
    </source>
</evidence>
<protein>
    <submittedName>
        <fullName evidence="1">Uncharacterized protein</fullName>
    </submittedName>
</protein>
<organism evidence="1 2">
    <name type="scientific">Mycena alexandri</name>
    <dbReference type="NCBI Taxonomy" id="1745969"/>
    <lineage>
        <taxon>Eukaryota</taxon>
        <taxon>Fungi</taxon>
        <taxon>Dikarya</taxon>
        <taxon>Basidiomycota</taxon>
        <taxon>Agaricomycotina</taxon>
        <taxon>Agaricomycetes</taxon>
        <taxon>Agaricomycetidae</taxon>
        <taxon>Agaricales</taxon>
        <taxon>Marasmiineae</taxon>
        <taxon>Mycenaceae</taxon>
        <taxon>Mycena</taxon>
    </lineage>
</organism>
<evidence type="ECO:0000313" key="1">
    <source>
        <dbReference type="EMBL" id="KAJ7041878.1"/>
    </source>
</evidence>
<name>A0AAD6T9I9_9AGAR</name>
<dbReference type="EMBL" id="JARJCM010000014">
    <property type="protein sequence ID" value="KAJ7041878.1"/>
    <property type="molecule type" value="Genomic_DNA"/>
</dbReference>
<keyword evidence="2" id="KW-1185">Reference proteome</keyword>
<feature type="non-terminal residue" evidence="1">
    <location>
        <position position="1"/>
    </location>
</feature>
<sequence>FSFTQPPDSETIDGCPVVRLPDSAADVTCFFRAIFDSSFFESYPNMVHWHHVISILHLSNKYSIDYLLRRALVHLSSFYPTTLSEHDNGSMSSLGIRADEDILPYHIGTVQIAREVNALWILPAVFHHIASIDEAIVDKTLQCVGYNVRPAKLSDGDRILFLKSSMQISRQENFIMRFLHSPNIIPGCKGGAKCTLERLRTLADVQISLTEACEALHLLSPCNNLLQDCCRVCQDYSQKALKEARQVVWDRLPGFCGLPPWDELQKMKADALKA</sequence>
<proteinExistence type="predicted"/>
<comment type="caution">
    <text evidence="1">The sequence shown here is derived from an EMBL/GenBank/DDBJ whole genome shotgun (WGS) entry which is preliminary data.</text>
</comment>